<dbReference type="SUPFAM" id="SSF81321">
    <property type="entry name" value="Family A G protein-coupled receptor-like"/>
    <property type="match status" value="1"/>
</dbReference>
<evidence type="ECO:0000256" key="1">
    <source>
        <dbReference type="ARBA" id="ARBA00004141"/>
    </source>
</evidence>
<keyword evidence="5" id="KW-0297">G-protein coupled receptor</keyword>
<name>A0AAE1NS59_9EUCA</name>
<evidence type="ECO:0000259" key="12">
    <source>
        <dbReference type="PROSITE" id="PS50262"/>
    </source>
</evidence>
<comment type="caution">
    <text evidence="13">The sequence shown here is derived from an EMBL/GenBank/DDBJ whole genome shotgun (WGS) entry which is preliminary data.</text>
</comment>
<dbReference type="InterPro" id="IPR017452">
    <property type="entry name" value="GPCR_Rhodpsn_7TM"/>
</dbReference>
<keyword evidence="7" id="KW-0675">Receptor</keyword>
<keyword evidence="14" id="KW-1185">Reference proteome</keyword>
<keyword evidence="3 11" id="KW-0812">Transmembrane</keyword>
<dbReference type="PANTHER" id="PTHR24240">
    <property type="entry name" value="OPSIN"/>
    <property type="match status" value="1"/>
</dbReference>
<keyword evidence="9" id="KW-0844">Vision</keyword>
<comment type="similarity">
    <text evidence="2">Belongs to the G-protein coupled receptor 1 family.</text>
</comment>
<keyword evidence="8" id="KW-0807">Transducer</keyword>
<dbReference type="GO" id="GO:0007601">
    <property type="term" value="P:visual perception"/>
    <property type="evidence" value="ECO:0007669"/>
    <property type="project" value="UniProtKB-KW"/>
</dbReference>
<evidence type="ECO:0000256" key="3">
    <source>
        <dbReference type="ARBA" id="ARBA00022692"/>
    </source>
</evidence>
<dbReference type="EMBL" id="JAWZYT010004340">
    <property type="protein sequence ID" value="KAK4294205.1"/>
    <property type="molecule type" value="Genomic_DNA"/>
</dbReference>
<evidence type="ECO:0000256" key="4">
    <source>
        <dbReference type="ARBA" id="ARBA00022989"/>
    </source>
</evidence>
<dbReference type="Proteomes" id="UP001292094">
    <property type="component" value="Unassembled WGS sequence"/>
</dbReference>
<dbReference type="Pfam" id="PF00001">
    <property type="entry name" value="7tm_1"/>
    <property type="match status" value="1"/>
</dbReference>
<evidence type="ECO:0000256" key="7">
    <source>
        <dbReference type="ARBA" id="ARBA00023170"/>
    </source>
</evidence>
<feature type="non-terminal residue" evidence="13">
    <location>
        <position position="1"/>
    </location>
</feature>
<dbReference type="InterPro" id="IPR050125">
    <property type="entry name" value="GPCR_opsins"/>
</dbReference>
<evidence type="ECO:0000256" key="11">
    <source>
        <dbReference type="SAM" id="Phobius"/>
    </source>
</evidence>
<evidence type="ECO:0000256" key="8">
    <source>
        <dbReference type="ARBA" id="ARBA00023224"/>
    </source>
</evidence>
<evidence type="ECO:0000256" key="6">
    <source>
        <dbReference type="ARBA" id="ARBA00023136"/>
    </source>
</evidence>
<proteinExistence type="inferred from homology"/>
<gene>
    <name evidence="13" type="ORF">Pmani_033145</name>
</gene>
<reference evidence="13" key="1">
    <citation type="submission" date="2023-11" db="EMBL/GenBank/DDBJ databases">
        <title>Genome assemblies of two species of porcelain crab, Petrolisthes cinctipes and Petrolisthes manimaculis (Anomura: Porcellanidae).</title>
        <authorList>
            <person name="Angst P."/>
        </authorList>
    </citation>
    <scope>NUCLEOTIDE SEQUENCE</scope>
    <source>
        <strain evidence="13">PB745_02</strain>
        <tissue evidence="13">Gill</tissue>
    </source>
</reference>
<dbReference type="Gene3D" id="1.20.1070.10">
    <property type="entry name" value="Rhodopsin 7-helix transmembrane proteins"/>
    <property type="match status" value="2"/>
</dbReference>
<dbReference type="InterPro" id="IPR000276">
    <property type="entry name" value="GPCR_Rhodpsn"/>
</dbReference>
<evidence type="ECO:0000256" key="10">
    <source>
        <dbReference type="SAM" id="MobiDB-lite"/>
    </source>
</evidence>
<feature type="transmembrane region" description="Helical" evidence="11">
    <location>
        <begin position="40"/>
        <end position="61"/>
    </location>
</feature>
<feature type="compositionally biased region" description="Basic and acidic residues" evidence="10">
    <location>
        <begin position="268"/>
        <end position="283"/>
    </location>
</feature>
<keyword evidence="6 11" id="KW-0472">Membrane</keyword>
<sequence length="620" mass="66777">CNYYGFSAMFFGTFSMCIHASVSIIRYVNICHPEKPSLPPSLPCVTSILNLPFFLFPSLTVEWLQLKYVYLLISCSFLYSVGWALGPLFHWGRYETFEFGCTLAFSDPTLSGRSFVTCAFVFVLLLPLVIVVTCYSLIVIRARDYQREMTRITTKPHYISSRGKGGRGEEAGGGVAPVKPTTTKGGGMGGGGVGRVVVGGEGGVGESVGEGVGGVVGKGVGAVVGEGVGGGLGGGDTEGGMGGDVGRDVGGGVKKDMMEGITEGGVGGDREGGVGGDREGGVGGDKEGGVGGGVVVDGPLLAKVVSVKRTQRSLKLHNKLIRMSMVLAGGYVLAWLPYAVVCMWASYGDSTTIPVALRIGASLICKSATAYNPFIYYFMSEGFRADLRWLGRRAGIGAASPLSHPPAVASSSTYWVHSGASSTRSSVRRRERTRENSLQSYKDSYCTNYNQETPHTSLSILTSPDTFHLTSDNPISISTSKSVCLRMSTSSLHRHTAATHTGKPPHQGSIKKRVVDSSVQTSQCVPPSDNNFMVRYDPRNRRMTNTDCGIKPIHYKCRRSVSFILSVEESRQVAKSEDQINPTTKTHRSRSLYGFQDYRRPKISQRDKLFRNTVCMNTRV</sequence>
<dbReference type="AlphaFoldDB" id="A0AAE1NS59"/>
<feature type="region of interest" description="Disordered" evidence="10">
    <location>
        <begin position="158"/>
        <end position="191"/>
    </location>
</feature>
<keyword evidence="4 11" id="KW-1133">Transmembrane helix</keyword>
<dbReference type="PRINTS" id="PR00237">
    <property type="entry name" value="GPCRRHODOPSN"/>
</dbReference>
<feature type="region of interest" description="Disordered" evidence="10">
    <location>
        <begin position="262"/>
        <end position="283"/>
    </location>
</feature>
<evidence type="ECO:0000313" key="14">
    <source>
        <dbReference type="Proteomes" id="UP001292094"/>
    </source>
</evidence>
<feature type="domain" description="G-protein coupled receptors family 1 profile" evidence="12">
    <location>
        <begin position="1"/>
        <end position="376"/>
    </location>
</feature>
<feature type="transmembrane region" description="Helical" evidence="11">
    <location>
        <begin position="114"/>
        <end position="140"/>
    </location>
</feature>
<organism evidence="13 14">
    <name type="scientific">Petrolisthes manimaculis</name>
    <dbReference type="NCBI Taxonomy" id="1843537"/>
    <lineage>
        <taxon>Eukaryota</taxon>
        <taxon>Metazoa</taxon>
        <taxon>Ecdysozoa</taxon>
        <taxon>Arthropoda</taxon>
        <taxon>Crustacea</taxon>
        <taxon>Multicrustacea</taxon>
        <taxon>Malacostraca</taxon>
        <taxon>Eumalacostraca</taxon>
        <taxon>Eucarida</taxon>
        <taxon>Decapoda</taxon>
        <taxon>Pleocyemata</taxon>
        <taxon>Anomura</taxon>
        <taxon>Galatheoidea</taxon>
        <taxon>Porcellanidae</taxon>
        <taxon>Petrolisthes</taxon>
    </lineage>
</organism>
<evidence type="ECO:0000313" key="13">
    <source>
        <dbReference type="EMBL" id="KAK4294205.1"/>
    </source>
</evidence>
<keyword evidence="9" id="KW-0716">Sensory transduction</keyword>
<dbReference type="PROSITE" id="PS50262">
    <property type="entry name" value="G_PROTEIN_RECEP_F1_2"/>
    <property type="match status" value="1"/>
</dbReference>
<evidence type="ECO:0000256" key="2">
    <source>
        <dbReference type="ARBA" id="ARBA00010663"/>
    </source>
</evidence>
<feature type="transmembrane region" description="Helical" evidence="11">
    <location>
        <begin position="68"/>
        <end position="89"/>
    </location>
</feature>
<evidence type="ECO:0000256" key="5">
    <source>
        <dbReference type="ARBA" id="ARBA00023040"/>
    </source>
</evidence>
<feature type="transmembrane region" description="Helical" evidence="11">
    <location>
        <begin position="7"/>
        <end position="28"/>
    </location>
</feature>
<dbReference type="GO" id="GO:0016020">
    <property type="term" value="C:membrane"/>
    <property type="evidence" value="ECO:0007669"/>
    <property type="project" value="UniProtKB-SubCell"/>
</dbReference>
<feature type="transmembrane region" description="Helical" evidence="11">
    <location>
        <begin position="325"/>
        <end position="347"/>
    </location>
</feature>
<comment type="subcellular location">
    <subcellularLocation>
        <location evidence="1">Membrane</location>
        <topology evidence="1">Multi-pass membrane protein</topology>
    </subcellularLocation>
</comment>
<feature type="region of interest" description="Disordered" evidence="10">
    <location>
        <begin position="496"/>
        <end position="522"/>
    </location>
</feature>
<accession>A0AAE1NS59</accession>
<dbReference type="GO" id="GO:0004930">
    <property type="term" value="F:G protein-coupled receptor activity"/>
    <property type="evidence" value="ECO:0007669"/>
    <property type="project" value="UniProtKB-KW"/>
</dbReference>
<evidence type="ECO:0000256" key="9">
    <source>
        <dbReference type="ARBA" id="ARBA00023305"/>
    </source>
</evidence>
<protein>
    <recommendedName>
        <fullName evidence="12">G-protein coupled receptors family 1 profile domain-containing protein</fullName>
    </recommendedName>
</protein>